<dbReference type="GO" id="GO:0005743">
    <property type="term" value="C:mitochondrial inner membrane"/>
    <property type="evidence" value="ECO:0007669"/>
    <property type="project" value="UniProtKB-SubCell"/>
</dbReference>
<evidence type="ECO:0000313" key="12">
    <source>
        <dbReference type="Proteomes" id="UP000694388"/>
    </source>
</evidence>
<dbReference type="GO" id="GO:0006120">
    <property type="term" value="P:mitochondrial electron transport, NADH to ubiquinone"/>
    <property type="evidence" value="ECO:0007669"/>
    <property type="project" value="InterPro"/>
</dbReference>
<keyword evidence="5" id="KW-0999">Mitochondrion inner membrane</keyword>
<keyword evidence="6" id="KW-1133">Transmembrane helix</keyword>
<comment type="similarity">
    <text evidence="2">Belongs to the complex I NDUFA11 subunit family.</text>
</comment>
<evidence type="ECO:0000256" key="7">
    <source>
        <dbReference type="ARBA" id="ARBA00023128"/>
    </source>
</evidence>
<dbReference type="AlphaFoldDB" id="A0A8C4R5B9"/>
<keyword evidence="7" id="KW-0496">Mitochondrion</keyword>
<proteinExistence type="inferred from homology"/>
<evidence type="ECO:0000256" key="10">
    <source>
        <dbReference type="ARBA" id="ARBA00031497"/>
    </source>
</evidence>
<dbReference type="GO" id="GO:0045271">
    <property type="term" value="C:respiratory chain complex I"/>
    <property type="evidence" value="ECO:0007669"/>
    <property type="project" value="InterPro"/>
</dbReference>
<name>A0A8C4R5B9_EPTBU</name>
<accession>A0A8C4R5B9</accession>
<keyword evidence="8" id="KW-0472">Membrane</keyword>
<evidence type="ECO:0000313" key="11">
    <source>
        <dbReference type="Ensembl" id="ENSEBUP00000024407.1"/>
    </source>
</evidence>
<organism evidence="11 12">
    <name type="scientific">Eptatretus burgeri</name>
    <name type="common">Inshore hagfish</name>
    <dbReference type="NCBI Taxonomy" id="7764"/>
    <lineage>
        <taxon>Eukaryota</taxon>
        <taxon>Metazoa</taxon>
        <taxon>Chordata</taxon>
        <taxon>Craniata</taxon>
        <taxon>Vertebrata</taxon>
        <taxon>Cyclostomata</taxon>
        <taxon>Myxini</taxon>
        <taxon>Myxiniformes</taxon>
        <taxon>Myxinidae</taxon>
        <taxon>Eptatretinae</taxon>
        <taxon>Eptatretus</taxon>
    </lineage>
</organism>
<evidence type="ECO:0000256" key="8">
    <source>
        <dbReference type="ARBA" id="ARBA00023136"/>
    </source>
</evidence>
<dbReference type="InterPro" id="IPR039205">
    <property type="entry name" value="NDUFA11"/>
</dbReference>
<evidence type="ECO:0000256" key="1">
    <source>
        <dbReference type="ARBA" id="ARBA00004292"/>
    </source>
</evidence>
<evidence type="ECO:0000256" key="3">
    <source>
        <dbReference type="ARBA" id="ARBA00018191"/>
    </source>
</evidence>
<evidence type="ECO:0000256" key="9">
    <source>
        <dbReference type="ARBA" id="ARBA00030608"/>
    </source>
</evidence>
<evidence type="ECO:0000256" key="2">
    <source>
        <dbReference type="ARBA" id="ARBA00008699"/>
    </source>
</evidence>
<evidence type="ECO:0000256" key="5">
    <source>
        <dbReference type="ARBA" id="ARBA00022792"/>
    </source>
</evidence>
<evidence type="ECO:0000256" key="4">
    <source>
        <dbReference type="ARBA" id="ARBA00022692"/>
    </source>
</evidence>
<comment type="subcellular location">
    <subcellularLocation>
        <location evidence="1">Mitochondrion inner membrane</location>
        <topology evidence="1">Multi-pass membrane protein</topology>
        <orientation evidence="1">Matrix side</orientation>
    </subcellularLocation>
</comment>
<keyword evidence="12" id="KW-1185">Reference proteome</keyword>
<dbReference type="GeneTree" id="ENSGT00390000012434"/>
<dbReference type="Ensembl" id="ENSEBUT00000024983.1">
    <property type="protein sequence ID" value="ENSEBUP00000024407.1"/>
    <property type="gene ID" value="ENSEBUG00000015047.1"/>
</dbReference>
<reference evidence="11" key="2">
    <citation type="submission" date="2025-09" db="UniProtKB">
        <authorList>
            <consortium name="Ensembl"/>
        </authorList>
    </citation>
    <scope>IDENTIFICATION</scope>
</reference>
<dbReference type="Proteomes" id="UP000694388">
    <property type="component" value="Unplaced"/>
</dbReference>
<evidence type="ECO:0000256" key="6">
    <source>
        <dbReference type="ARBA" id="ARBA00022989"/>
    </source>
</evidence>
<sequence>MTCIVPLPVRGRITTMILWPVQTPSATTVILCICRNVQVFFFSILISVPHSPSPFSHLLFLSDLSAAMGAVFALGTCLSAQVRNKPDDPLNHFVGGCAAGAMLGMRAHSYSTGTTACAGLGFLAMTGKFGKQQGWRILPTP</sequence>
<keyword evidence="4" id="KW-0812">Transmembrane</keyword>
<protein>
    <recommendedName>
        <fullName evidence="3">NADH dehydrogenase [ubiquinone] 1 alpha subcomplex subunit 11</fullName>
    </recommendedName>
    <alternativeName>
        <fullName evidence="9">Complex I-B14.7</fullName>
    </alternativeName>
    <alternativeName>
        <fullName evidence="10">NADH-ubiquinone oxidoreductase subunit B14.7</fullName>
    </alternativeName>
</protein>
<dbReference type="PANTHER" id="PTHR21382">
    <property type="entry name" value="NADH-UBIQUINONE OXIDOREDUCTASE SUBUNIT"/>
    <property type="match status" value="1"/>
</dbReference>
<dbReference type="PANTHER" id="PTHR21382:SF1">
    <property type="entry name" value="NADH DEHYDROGENASE [UBIQUINONE] 1 ALPHA SUBCOMPLEX SUBUNIT 11"/>
    <property type="match status" value="1"/>
</dbReference>
<reference evidence="11" key="1">
    <citation type="submission" date="2025-08" db="UniProtKB">
        <authorList>
            <consortium name="Ensembl"/>
        </authorList>
    </citation>
    <scope>IDENTIFICATION</scope>
</reference>